<dbReference type="EMBL" id="FQZR01000006">
    <property type="protein sequence ID" value="SHJ45340.1"/>
    <property type="molecule type" value="Genomic_DNA"/>
</dbReference>
<keyword evidence="2" id="KW-0238">DNA-binding</keyword>
<name>A0A8G2CB00_9BACT</name>
<dbReference type="GO" id="GO:0005829">
    <property type="term" value="C:cytosol"/>
    <property type="evidence" value="ECO:0007669"/>
    <property type="project" value="TreeGrafter"/>
</dbReference>
<evidence type="ECO:0000256" key="3">
    <source>
        <dbReference type="ARBA" id="ARBA00023163"/>
    </source>
</evidence>
<dbReference type="InterPro" id="IPR018490">
    <property type="entry name" value="cNMP-bd_dom_sf"/>
</dbReference>
<dbReference type="GO" id="GO:0003700">
    <property type="term" value="F:DNA-binding transcription factor activity"/>
    <property type="evidence" value="ECO:0007669"/>
    <property type="project" value="TreeGrafter"/>
</dbReference>
<dbReference type="InterPro" id="IPR036390">
    <property type="entry name" value="WH_DNA-bd_sf"/>
</dbReference>
<accession>A0A8G2CB00</accession>
<gene>
    <name evidence="6" type="ORF">SAMN05660830_02455</name>
</gene>
<keyword evidence="1" id="KW-0805">Transcription regulation</keyword>
<proteinExistence type="predicted"/>
<comment type="caution">
    <text evidence="6">The sequence shown here is derived from an EMBL/GenBank/DDBJ whole genome shotgun (WGS) entry which is preliminary data.</text>
</comment>
<feature type="domain" description="HTH crp-type" evidence="5">
    <location>
        <begin position="146"/>
        <end position="216"/>
    </location>
</feature>
<dbReference type="CDD" id="cd00092">
    <property type="entry name" value="HTH_CRP"/>
    <property type="match status" value="1"/>
</dbReference>
<dbReference type="InterPro" id="IPR050397">
    <property type="entry name" value="Env_Response_Regulators"/>
</dbReference>
<reference evidence="6 7" key="1">
    <citation type="submission" date="2016-11" db="EMBL/GenBank/DDBJ databases">
        <authorList>
            <person name="Varghese N."/>
            <person name="Submissions S."/>
        </authorList>
    </citation>
    <scope>NUCLEOTIDE SEQUENCE [LARGE SCALE GENOMIC DNA]</scope>
    <source>
        <strain evidence="6 7">DSM 17919</strain>
    </source>
</reference>
<dbReference type="InterPro" id="IPR000595">
    <property type="entry name" value="cNMP-bd_dom"/>
</dbReference>
<evidence type="ECO:0000313" key="7">
    <source>
        <dbReference type="Proteomes" id="UP000184001"/>
    </source>
</evidence>
<dbReference type="PROSITE" id="PS50042">
    <property type="entry name" value="CNMP_BINDING_3"/>
    <property type="match status" value="1"/>
</dbReference>
<dbReference type="Gene3D" id="1.10.10.10">
    <property type="entry name" value="Winged helix-like DNA-binding domain superfamily/Winged helix DNA-binding domain"/>
    <property type="match status" value="1"/>
</dbReference>
<dbReference type="InterPro" id="IPR012318">
    <property type="entry name" value="HTH_CRP"/>
</dbReference>
<evidence type="ECO:0000256" key="1">
    <source>
        <dbReference type="ARBA" id="ARBA00023015"/>
    </source>
</evidence>
<protein>
    <submittedName>
        <fullName evidence="6">cAMP-binding domain of CRP or a regulatory subunit of cAMP-dependent protein kinases</fullName>
    </submittedName>
</protein>
<dbReference type="Gene3D" id="2.60.120.10">
    <property type="entry name" value="Jelly Rolls"/>
    <property type="match status" value="1"/>
</dbReference>
<dbReference type="SMART" id="SM00419">
    <property type="entry name" value="HTH_CRP"/>
    <property type="match status" value="1"/>
</dbReference>
<dbReference type="PROSITE" id="PS51063">
    <property type="entry name" value="HTH_CRP_2"/>
    <property type="match status" value="1"/>
</dbReference>
<dbReference type="RefSeq" id="WP_019999697.1">
    <property type="nucleotide sequence ID" value="NZ_CP192219.1"/>
</dbReference>
<sequence>MKFAEINLLSELAKPEFKDLRAAMNERKFVATEMIADPLSIAGDGMTKPDESAAGSVFIVKEGRLRVFLAAEGKEFTLSTLEAGDIYTSHTGTFVQALTPGVLLTTSIPVFHTYMRDIPQVSKVMVRILGNMLKSTFGIIDDLVFGDASTRLAAFLLSVAKEESGRSIARLGMTGEQLAQHVGSTRQTVSTLLNDMVRSGILFRVKRGVFEVIDPARLEELTK</sequence>
<dbReference type="GO" id="GO:0003677">
    <property type="term" value="F:DNA binding"/>
    <property type="evidence" value="ECO:0007669"/>
    <property type="project" value="UniProtKB-KW"/>
</dbReference>
<dbReference type="SUPFAM" id="SSF46785">
    <property type="entry name" value="Winged helix' DNA-binding domain"/>
    <property type="match status" value="1"/>
</dbReference>
<dbReference type="AlphaFoldDB" id="A0A8G2CB00"/>
<evidence type="ECO:0000256" key="2">
    <source>
        <dbReference type="ARBA" id="ARBA00023125"/>
    </source>
</evidence>
<evidence type="ECO:0000259" key="4">
    <source>
        <dbReference type="PROSITE" id="PS50042"/>
    </source>
</evidence>
<feature type="domain" description="Cyclic nucleotide-binding" evidence="4">
    <location>
        <begin position="8"/>
        <end position="87"/>
    </location>
</feature>
<dbReference type="InterPro" id="IPR014710">
    <property type="entry name" value="RmlC-like_jellyroll"/>
</dbReference>
<dbReference type="SUPFAM" id="SSF51206">
    <property type="entry name" value="cAMP-binding domain-like"/>
    <property type="match status" value="1"/>
</dbReference>
<dbReference type="Pfam" id="PF13545">
    <property type="entry name" value="HTH_Crp_2"/>
    <property type="match status" value="1"/>
</dbReference>
<evidence type="ECO:0000313" key="6">
    <source>
        <dbReference type="EMBL" id="SHJ45340.1"/>
    </source>
</evidence>
<dbReference type="PANTHER" id="PTHR24567">
    <property type="entry name" value="CRP FAMILY TRANSCRIPTIONAL REGULATORY PROTEIN"/>
    <property type="match status" value="1"/>
</dbReference>
<keyword evidence="3" id="KW-0804">Transcription</keyword>
<dbReference type="PANTHER" id="PTHR24567:SF74">
    <property type="entry name" value="HTH-TYPE TRANSCRIPTIONAL REGULATOR ARCR"/>
    <property type="match status" value="1"/>
</dbReference>
<dbReference type="InterPro" id="IPR036388">
    <property type="entry name" value="WH-like_DNA-bd_sf"/>
</dbReference>
<organism evidence="6 7">
    <name type="scientific">Halodesulfovibrio aestuarii</name>
    <dbReference type="NCBI Taxonomy" id="126333"/>
    <lineage>
        <taxon>Bacteria</taxon>
        <taxon>Pseudomonadati</taxon>
        <taxon>Thermodesulfobacteriota</taxon>
        <taxon>Desulfovibrionia</taxon>
        <taxon>Desulfovibrionales</taxon>
        <taxon>Desulfovibrionaceae</taxon>
        <taxon>Halodesulfovibrio</taxon>
    </lineage>
</organism>
<dbReference type="Proteomes" id="UP000184001">
    <property type="component" value="Unassembled WGS sequence"/>
</dbReference>
<evidence type="ECO:0000259" key="5">
    <source>
        <dbReference type="PROSITE" id="PS51063"/>
    </source>
</evidence>